<feature type="binding site" evidence="17">
    <location>
        <position position="391"/>
    </location>
    <ligand>
        <name>Mg(2+)</name>
        <dbReference type="ChEBI" id="CHEBI:18420"/>
        <label>1</label>
        <note>catalytic</note>
    </ligand>
</feature>
<dbReference type="PANTHER" id="PTHR45627">
    <property type="entry name" value="ADENYLATE CYCLASE TYPE 1"/>
    <property type="match status" value="1"/>
</dbReference>
<keyword evidence="24" id="KW-1185">Reference proteome</keyword>
<evidence type="ECO:0000256" key="1">
    <source>
        <dbReference type="ARBA" id="ARBA00001593"/>
    </source>
</evidence>
<dbReference type="GO" id="GO:0006171">
    <property type="term" value="P:cAMP biosynthetic process"/>
    <property type="evidence" value="ECO:0007669"/>
    <property type="project" value="UniProtKB-KW"/>
</dbReference>
<evidence type="ECO:0000256" key="7">
    <source>
        <dbReference type="ARBA" id="ARBA00022737"/>
    </source>
</evidence>
<evidence type="ECO:0000313" key="22">
    <source>
        <dbReference type="EMBL" id="KAF7489619.1"/>
    </source>
</evidence>
<keyword evidence="15 18" id="KW-0456">Lyase</keyword>
<dbReference type="InterPro" id="IPR018297">
    <property type="entry name" value="A/G_cyclase_CS"/>
</dbReference>
<dbReference type="PIRSF" id="PIRSF039050">
    <property type="entry name" value="Ade_cyc"/>
    <property type="match status" value="1"/>
</dbReference>
<keyword evidence="14" id="KW-0325">Glycoprotein</keyword>
<feature type="compositionally biased region" description="Polar residues" evidence="19">
    <location>
        <begin position="1180"/>
        <end position="1192"/>
    </location>
</feature>
<feature type="region of interest" description="Disordered" evidence="19">
    <location>
        <begin position="1178"/>
        <end position="1206"/>
    </location>
</feature>
<reference evidence="24" key="1">
    <citation type="journal article" date="2020" name="PLoS Negl. Trop. Dis.">
        <title>High-quality nuclear genome for Sarcoptes scabiei-A critical resource for a neglected parasite.</title>
        <authorList>
            <person name="Korhonen P.K."/>
            <person name="Gasser R.B."/>
            <person name="Ma G."/>
            <person name="Wang T."/>
            <person name="Stroehlein A.J."/>
            <person name="Young N.D."/>
            <person name="Ang C.S."/>
            <person name="Fernando D.D."/>
            <person name="Lu H.C."/>
            <person name="Taylor S."/>
            <person name="Reynolds S.L."/>
            <person name="Mofiz E."/>
            <person name="Najaraj S.H."/>
            <person name="Gowda H."/>
            <person name="Madugundu A."/>
            <person name="Renuse S."/>
            <person name="Holt D."/>
            <person name="Pandey A."/>
            <person name="Papenfuss A.T."/>
            <person name="Fischer K."/>
        </authorList>
    </citation>
    <scope>NUCLEOTIDE SEQUENCE [LARGE SCALE GENOMIC DNA]</scope>
</reference>
<dbReference type="Proteomes" id="UP000070412">
    <property type="component" value="Unassembled WGS sequence"/>
</dbReference>
<feature type="region of interest" description="Disordered" evidence="19">
    <location>
        <begin position="1250"/>
        <end position="1280"/>
    </location>
</feature>
<feature type="binding site" evidence="16">
    <location>
        <begin position="389"/>
        <end position="391"/>
    </location>
    <ligand>
        <name>ATP</name>
        <dbReference type="ChEBI" id="CHEBI:30616"/>
    </ligand>
</feature>
<evidence type="ECO:0000256" key="19">
    <source>
        <dbReference type="SAM" id="MobiDB-lite"/>
    </source>
</evidence>
<dbReference type="FunFam" id="3.30.70.1230:FF:000002">
    <property type="entry name" value="Adenylate cyclase"/>
    <property type="match status" value="1"/>
</dbReference>
<feature type="transmembrane region" description="Helical" evidence="20">
    <location>
        <begin position="252"/>
        <end position="273"/>
    </location>
</feature>
<dbReference type="PROSITE" id="PS50125">
    <property type="entry name" value="GUANYLATE_CYCLASE_2"/>
    <property type="match status" value="2"/>
</dbReference>
<keyword evidence="9 16" id="KW-0067">ATP-binding</keyword>
<evidence type="ECO:0000313" key="23">
    <source>
        <dbReference type="EnsemblMetazoa" id="KAF7489619.1"/>
    </source>
</evidence>
<evidence type="ECO:0000313" key="24">
    <source>
        <dbReference type="Proteomes" id="UP000070412"/>
    </source>
</evidence>
<accession>A0A834R4P0</accession>
<feature type="transmembrane region" description="Helical" evidence="20">
    <location>
        <begin position="100"/>
        <end position="121"/>
    </location>
</feature>
<reference evidence="22" key="2">
    <citation type="submission" date="2020-01" db="EMBL/GenBank/DDBJ databases">
        <authorList>
            <person name="Korhonen P.K.K."/>
            <person name="Guangxu M.G."/>
            <person name="Wang T.W."/>
            <person name="Stroehlein A.J.S."/>
            <person name="Young N.D."/>
            <person name="Ang C.-S.A."/>
            <person name="Fernando D.W.F."/>
            <person name="Lu H.L."/>
            <person name="Taylor S.T."/>
            <person name="Ehtesham M.E.M."/>
            <person name="Najaraj S.H.N."/>
            <person name="Harsha G.H.G."/>
            <person name="Madugundu A.M."/>
            <person name="Renuse S.R."/>
            <person name="Holt D.H."/>
            <person name="Pandey A.P."/>
            <person name="Papenfuss A.P."/>
            <person name="Gasser R.B.G."/>
            <person name="Fischer K.F."/>
        </authorList>
    </citation>
    <scope>NUCLEOTIDE SEQUENCE</scope>
    <source>
        <strain evidence="22">SSS_KF_BRIS2020</strain>
    </source>
</reference>
<reference evidence="23" key="3">
    <citation type="submission" date="2022-06" db="UniProtKB">
        <authorList>
            <consortium name="EnsemblMetazoa"/>
        </authorList>
    </citation>
    <scope>IDENTIFICATION</scope>
</reference>
<dbReference type="InterPro" id="IPR009398">
    <property type="entry name" value="Adcy_conserved_dom"/>
</dbReference>
<dbReference type="FunFam" id="3.30.70.1230:FF:000001">
    <property type="entry name" value="Adenylate cyclase"/>
    <property type="match status" value="1"/>
</dbReference>
<dbReference type="EC" id="4.6.1.1" evidence="4"/>
<dbReference type="GO" id="GO:0004016">
    <property type="term" value="F:adenylate cyclase activity"/>
    <property type="evidence" value="ECO:0007669"/>
    <property type="project" value="UniProtKB-EC"/>
</dbReference>
<feature type="binding site" evidence="17">
    <location>
        <position position="348"/>
    </location>
    <ligand>
        <name>Mg(2+)</name>
        <dbReference type="ChEBI" id="CHEBI:18420"/>
        <label>2</label>
        <note>catalytic</note>
    </ligand>
</feature>
<keyword evidence="8 16" id="KW-0547">Nucleotide-binding</keyword>
<evidence type="ECO:0000259" key="21">
    <source>
        <dbReference type="PROSITE" id="PS50125"/>
    </source>
</evidence>
<feature type="transmembrane region" description="Helical" evidence="20">
    <location>
        <begin position="46"/>
        <end position="66"/>
    </location>
</feature>
<keyword evidence="5 20" id="KW-0812">Transmembrane</keyword>
<evidence type="ECO:0000256" key="12">
    <source>
        <dbReference type="ARBA" id="ARBA00022998"/>
    </source>
</evidence>
<gene>
    <name evidence="22" type="ORF">SSS_6775</name>
</gene>
<dbReference type="Pfam" id="PF06327">
    <property type="entry name" value="Adcy_cons_dom"/>
    <property type="match status" value="1"/>
</dbReference>
<dbReference type="Pfam" id="PF16214">
    <property type="entry name" value="AC_N"/>
    <property type="match status" value="1"/>
</dbReference>
<feature type="binding site" evidence="16">
    <location>
        <begin position="1112"/>
        <end position="1116"/>
    </location>
    <ligand>
        <name>ATP</name>
        <dbReference type="ChEBI" id="CHEBI:30616"/>
    </ligand>
</feature>
<keyword evidence="13 20" id="KW-0472">Membrane</keyword>
<evidence type="ECO:0000256" key="8">
    <source>
        <dbReference type="ARBA" id="ARBA00022741"/>
    </source>
</evidence>
<dbReference type="GO" id="GO:0005524">
    <property type="term" value="F:ATP binding"/>
    <property type="evidence" value="ECO:0007669"/>
    <property type="project" value="UniProtKB-KW"/>
</dbReference>
<dbReference type="InterPro" id="IPR030672">
    <property type="entry name" value="Adcy"/>
</dbReference>
<feature type="binding site" evidence="16">
    <location>
        <position position="1026"/>
    </location>
    <ligand>
        <name>ATP</name>
        <dbReference type="ChEBI" id="CHEBI:30616"/>
    </ligand>
</feature>
<evidence type="ECO:0000256" key="16">
    <source>
        <dbReference type="PIRSR" id="PIRSR039050-50"/>
    </source>
</evidence>
<feature type="binding site" evidence="17">
    <location>
        <position position="391"/>
    </location>
    <ligand>
        <name>Mg(2+)</name>
        <dbReference type="ChEBI" id="CHEBI:18420"/>
        <label>2</label>
        <note>catalytic</note>
    </ligand>
</feature>
<protein>
    <recommendedName>
        <fullName evidence="4">adenylate cyclase</fullName>
        <ecNumber evidence="4">4.6.1.1</ecNumber>
    </recommendedName>
</protein>
<evidence type="ECO:0000256" key="10">
    <source>
        <dbReference type="ARBA" id="ARBA00022842"/>
    </source>
</evidence>
<organism evidence="22">
    <name type="scientific">Sarcoptes scabiei</name>
    <name type="common">Itch mite</name>
    <name type="synonym">Acarus scabiei</name>
    <dbReference type="NCBI Taxonomy" id="52283"/>
    <lineage>
        <taxon>Eukaryota</taxon>
        <taxon>Metazoa</taxon>
        <taxon>Ecdysozoa</taxon>
        <taxon>Arthropoda</taxon>
        <taxon>Chelicerata</taxon>
        <taxon>Arachnida</taxon>
        <taxon>Acari</taxon>
        <taxon>Acariformes</taxon>
        <taxon>Sarcoptiformes</taxon>
        <taxon>Astigmata</taxon>
        <taxon>Psoroptidia</taxon>
        <taxon>Sarcoptoidea</taxon>
        <taxon>Sarcoptidae</taxon>
        <taxon>Sarcoptinae</taxon>
        <taxon>Sarcoptes</taxon>
    </lineage>
</organism>
<dbReference type="Gene3D" id="3.30.70.1230">
    <property type="entry name" value="Nucleotide cyclase"/>
    <property type="match status" value="2"/>
</dbReference>
<feature type="transmembrane region" description="Helical" evidence="20">
    <location>
        <begin position="213"/>
        <end position="236"/>
    </location>
</feature>
<feature type="binding site" evidence="16">
    <location>
        <position position="435"/>
    </location>
    <ligand>
        <name>ATP</name>
        <dbReference type="ChEBI" id="CHEBI:30616"/>
    </ligand>
</feature>
<comment type="catalytic activity">
    <reaction evidence="1">
        <text>ATP = 3',5'-cyclic AMP + diphosphate</text>
        <dbReference type="Rhea" id="RHEA:15389"/>
        <dbReference type="ChEBI" id="CHEBI:30616"/>
        <dbReference type="ChEBI" id="CHEBI:33019"/>
        <dbReference type="ChEBI" id="CHEBI:58165"/>
        <dbReference type="EC" id="4.6.1.1"/>
    </reaction>
</comment>
<dbReference type="PROSITE" id="PS00452">
    <property type="entry name" value="GUANYLATE_CYCLASE_1"/>
    <property type="match status" value="2"/>
</dbReference>
<evidence type="ECO:0000256" key="20">
    <source>
        <dbReference type="SAM" id="Phobius"/>
    </source>
</evidence>
<comment type="cofactor">
    <cofactor evidence="2">
        <name>Mn(2+)</name>
        <dbReference type="ChEBI" id="CHEBI:29035"/>
    </cofactor>
</comment>
<evidence type="ECO:0000256" key="9">
    <source>
        <dbReference type="ARBA" id="ARBA00022840"/>
    </source>
</evidence>
<feature type="transmembrane region" description="Helical" evidence="20">
    <location>
        <begin position="857"/>
        <end position="875"/>
    </location>
</feature>
<comment type="similarity">
    <text evidence="18">Belongs to the adenylyl cyclase class-4/guanylyl cyclase family.</text>
</comment>
<feature type="domain" description="Guanylate cyclase" evidence="21">
    <location>
        <begin position="342"/>
        <end position="469"/>
    </location>
</feature>
<feature type="binding site" evidence="16">
    <location>
        <begin position="1105"/>
        <end position="1107"/>
    </location>
    <ligand>
        <name>ATP</name>
        <dbReference type="ChEBI" id="CHEBI:30616"/>
    </ligand>
</feature>
<feature type="domain" description="Guanylate cyclase" evidence="21">
    <location>
        <begin position="974"/>
        <end position="1118"/>
    </location>
</feature>
<feature type="binding site" evidence="17">
    <location>
        <position position="347"/>
    </location>
    <ligand>
        <name>Mg(2+)</name>
        <dbReference type="ChEBI" id="CHEBI:18420"/>
        <label>1</label>
        <note>catalytic</note>
    </ligand>
</feature>
<feature type="transmembrane region" description="Helical" evidence="20">
    <location>
        <begin position="887"/>
        <end position="905"/>
    </location>
</feature>
<evidence type="ECO:0000256" key="18">
    <source>
        <dbReference type="RuleBase" id="RU000405"/>
    </source>
</evidence>
<dbReference type="SMART" id="SM00044">
    <property type="entry name" value="CYCc"/>
    <property type="match status" value="2"/>
</dbReference>
<dbReference type="GO" id="GO:0035556">
    <property type="term" value="P:intracellular signal transduction"/>
    <property type="evidence" value="ECO:0007669"/>
    <property type="project" value="InterPro"/>
</dbReference>
<dbReference type="GO" id="GO:0005886">
    <property type="term" value="C:plasma membrane"/>
    <property type="evidence" value="ECO:0007669"/>
    <property type="project" value="InterPro"/>
</dbReference>
<proteinExistence type="inferred from homology"/>
<evidence type="ECO:0000256" key="6">
    <source>
        <dbReference type="ARBA" id="ARBA00022723"/>
    </source>
</evidence>
<comment type="cofactor">
    <cofactor evidence="17">
        <name>Mg(2+)</name>
        <dbReference type="ChEBI" id="CHEBI:18420"/>
    </cofactor>
    <cofactor evidence="17">
        <name>Mn(2+)</name>
        <dbReference type="ChEBI" id="CHEBI:29035"/>
    </cofactor>
    <text evidence="17">Binds 2 magnesium ions per subunit. Is also active with manganese (in vitro).</text>
</comment>
<evidence type="ECO:0000256" key="14">
    <source>
        <dbReference type="ARBA" id="ARBA00023180"/>
    </source>
</evidence>
<keyword evidence="12" id="KW-0115">cAMP biosynthesis</keyword>
<evidence type="ECO:0000256" key="13">
    <source>
        <dbReference type="ARBA" id="ARBA00023136"/>
    </source>
</evidence>
<keyword evidence="10 17" id="KW-0460">Magnesium</keyword>
<evidence type="ECO:0000256" key="17">
    <source>
        <dbReference type="PIRSR" id="PIRSR039050-51"/>
    </source>
</evidence>
<dbReference type="Pfam" id="PF00211">
    <property type="entry name" value="Guanylate_cyc"/>
    <property type="match status" value="2"/>
</dbReference>
<evidence type="ECO:0000256" key="2">
    <source>
        <dbReference type="ARBA" id="ARBA00001936"/>
    </source>
</evidence>
<keyword evidence="17" id="KW-0464">Manganese</keyword>
<comment type="subcellular location">
    <subcellularLocation>
        <location evidence="3">Membrane</location>
        <topology evidence="3">Multi-pass membrane protein</topology>
    </subcellularLocation>
</comment>
<feature type="binding site" evidence="16">
    <location>
        <begin position="347"/>
        <end position="352"/>
    </location>
    <ligand>
        <name>ATP</name>
        <dbReference type="ChEBI" id="CHEBI:30616"/>
    </ligand>
</feature>
<evidence type="ECO:0000256" key="5">
    <source>
        <dbReference type="ARBA" id="ARBA00022692"/>
    </source>
</evidence>
<keyword evidence="7" id="KW-0677">Repeat</keyword>
<dbReference type="EMBL" id="WVUK01000064">
    <property type="protein sequence ID" value="KAF7489619.1"/>
    <property type="molecule type" value="Genomic_DNA"/>
</dbReference>
<keyword evidence="11 20" id="KW-1133">Transmembrane helix</keyword>
<evidence type="ECO:0000256" key="11">
    <source>
        <dbReference type="ARBA" id="ARBA00022989"/>
    </source>
</evidence>
<feature type="transmembrane region" description="Helical" evidence="20">
    <location>
        <begin position="725"/>
        <end position="749"/>
    </location>
</feature>
<feature type="transmembrane region" description="Helical" evidence="20">
    <location>
        <begin position="761"/>
        <end position="780"/>
    </location>
</feature>
<evidence type="ECO:0000256" key="4">
    <source>
        <dbReference type="ARBA" id="ARBA00012201"/>
    </source>
</evidence>
<dbReference type="EnsemblMetazoa" id="SSS_6775s_mrna">
    <property type="protein sequence ID" value="KAF7489619.1"/>
    <property type="gene ID" value="SSS_6775"/>
</dbReference>
<dbReference type="InterPro" id="IPR032628">
    <property type="entry name" value="AC_N"/>
</dbReference>
<dbReference type="InterPro" id="IPR001054">
    <property type="entry name" value="A/G_cyclase"/>
</dbReference>
<evidence type="ECO:0000256" key="15">
    <source>
        <dbReference type="ARBA" id="ARBA00023239"/>
    </source>
</evidence>
<feature type="transmembrane region" description="Helical" evidence="20">
    <location>
        <begin position="829"/>
        <end position="850"/>
    </location>
</feature>
<dbReference type="InterPro" id="IPR029787">
    <property type="entry name" value="Nucleotide_cyclase"/>
</dbReference>
<name>A0A834R4P0_SARSC</name>
<dbReference type="PANTHER" id="PTHR45627:SF26">
    <property type="entry name" value="ADENYLATE CYCLASE TYPE 1"/>
    <property type="match status" value="1"/>
</dbReference>
<feature type="transmembrane region" description="Helical" evidence="20">
    <location>
        <begin position="72"/>
        <end position="93"/>
    </location>
</feature>
<sequence length="1388" mass="158446">MDHSVKVMQSHRKVAFSRLLNSKRFENDELEHLYQRYIFKLQQSSIVSALLLLALLSITISLLQLYFKRDVSVLVCYALLQCFIFLGLFFASFRMQDNQFLALCYVILLFCSIFCLILSPIDFRNVLKFFHLSSMSSPSASSSSSSTRVSNEPQSILASTIATTMIIAQHDPYDRFQDDVSVRVDDDSIAPVDGLWAIVFIIFLIYTMLPIKLFLSSSFGILISLTHFILITMFHIDPQDHSVRQSFVRKQIIANVLILAAVNLIGLFTSNLMERAGRKVFLDTRNCINARLEMEDENEKLERLLLSVLPQHVAMEMKADILSPRELGQFHKIYIQKHEDVSIVFADIVGFTVLASQCTAQELVRLLNELFGRFDQLANDNHCLRIKILGDCYYCVSGLPEPRSDHAKCAVEMGLDMIDTIASVVEATDVDLNMRVGIHSGRVLCGVLGLRKWQYDVWSNDVTLANQMETGGVAGRVHITKSTLDCLHGEYEVEDGNGAERNSYLREKNVKTYLIIPQGQRRKHFLFNTLHVRHLAGSKRKLSFKNVSNVVIQLLHSIKYSIDVPFANMAMLGNGSASVSSGPQRCTLGTAATSTPTSAMLNNPLSLSKAFGGDSSEITFNKKFHGTASNDNKFRKPFKKRHSIVYHQGTNRINKYLSQAIEARSVDQEKSTHVNLITLCFKDRAKERQYGDEKDRGYLAAMICSLILLCLLTSLQFVILSKTLMMEILFVITFVWISILIILIMTARLEFIEWDISKHSLIRLATIIFTIVLIYAIAQINVFTCLSDMPCDRNNHTLLLIDPESSLAREKKPFRNLDKEIVSARHCPFPQYIIISCIVSFFSPIIFLRLQMLLKAALLIPMATIYIFLIEYTHFPLFSCVHEYDVPLFVIGPLIIAHFVLAILLHGRQVEWTARLDFLWNSQANDEKTEMHELQNSNRRILFNLLPSHVATHFLDNQFRNNMDLYHQSYAKVGVCFASITNFMEFYVELDGNNQGVECLRLLNEIIADFDELLDHEKYKPIDKIKTVGSCYMAAIGLIPQYRIPETDLIYAAENMACLVDVVFDMKERLAEINDNSYNNFMLRVGLNIGPVVAGVIGARKPQYDIWGNTVNVASRMDSTGLPNHIQCTEEVYQLLKNYPYEFKCRGTVNVKGKGEMTTYFLLNKKFDSKPMKLIRPSSLIESNRSKMNTKSLMDESQQHKRQSNSNQSNIFLDLGEENHHQSKQSNDSQSNNSRKNLFNQILFSRALFSKTSSSSQSQQKRQQQSQEISLGSIEPNDSNHNQVKQSLLLENLNEPYGSHHESYHEPKPIILGKSLEKYRLMRKIYDQNSLERDYKANGCENRDPNNIVKALTDDCCPKEIDQEQPYIDFKRSNPNSHRLPYFHVSLC</sequence>
<dbReference type="SUPFAM" id="SSF55073">
    <property type="entry name" value="Nucleotide cyclase"/>
    <property type="match status" value="2"/>
</dbReference>
<feature type="transmembrane region" description="Helical" evidence="20">
    <location>
        <begin position="698"/>
        <end position="719"/>
    </location>
</feature>
<feature type="compositionally biased region" description="Low complexity" evidence="19">
    <location>
        <begin position="1250"/>
        <end position="1267"/>
    </location>
</feature>
<dbReference type="CDD" id="cd07302">
    <property type="entry name" value="CHD"/>
    <property type="match status" value="2"/>
</dbReference>
<feature type="transmembrane region" description="Helical" evidence="20">
    <location>
        <begin position="188"/>
        <end position="206"/>
    </location>
</feature>
<evidence type="ECO:0000256" key="3">
    <source>
        <dbReference type="ARBA" id="ARBA00004141"/>
    </source>
</evidence>
<feature type="binding site" evidence="17">
    <location>
        <position position="347"/>
    </location>
    <ligand>
        <name>Mg(2+)</name>
        <dbReference type="ChEBI" id="CHEBI:18420"/>
        <label>2</label>
        <note>catalytic</note>
    </ligand>
</feature>
<dbReference type="GO" id="GO:0046872">
    <property type="term" value="F:metal ion binding"/>
    <property type="evidence" value="ECO:0007669"/>
    <property type="project" value="UniProtKB-KW"/>
</dbReference>
<dbReference type="OrthoDB" id="2107370at2759"/>
<feature type="binding site" evidence="16">
    <location>
        <position position="1152"/>
    </location>
    <ligand>
        <name>ATP</name>
        <dbReference type="ChEBI" id="CHEBI:30616"/>
    </ligand>
</feature>
<keyword evidence="6 17" id="KW-0479">Metal-binding</keyword>
<dbReference type="GO" id="GO:0007189">
    <property type="term" value="P:adenylate cyclase-activating G protein-coupled receptor signaling pathway"/>
    <property type="evidence" value="ECO:0007669"/>
    <property type="project" value="TreeGrafter"/>
</dbReference>